<dbReference type="InterPro" id="IPR001223">
    <property type="entry name" value="Glyco_hydro18_cat"/>
</dbReference>
<dbReference type="InterPro" id="IPR052750">
    <property type="entry name" value="GH18_Chitinase"/>
</dbReference>
<dbReference type="EMBL" id="CP022685">
    <property type="protein sequence ID" value="ATL26001.1"/>
    <property type="molecule type" value="Genomic_DNA"/>
</dbReference>
<keyword evidence="4 10" id="KW-0732">Signal</keyword>
<evidence type="ECO:0000256" key="10">
    <source>
        <dbReference type="SAM" id="SignalP"/>
    </source>
</evidence>
<keyword evidence="9" id="KW-0624">Polysaccharide degradation</keyword>
<dbReference type="PROSITE" id="PS51910">
    <property type="entry name" value="GH18_2"/>
    <property type="match status" value="1"/>
</dbReference>
<dbReference type="Pfam" id="PF00704">
    <property type="entry name" value="Glyco_hydro_18"/>
    <property type="match status" value="1"/>
</dbReference>
<evidence type="ECO:0000256" key="9">
    <source>
        <dbReference type="ARBA" id="ARBA00023326"/>
    </source>
</evidence>
<protein>
    <recommendedName>
        <fullName evidence="2">chitinase</fullName>
        <ecNumber evidence="2">3.2.1.14</ecNumber>
    </recommendedName>
</protein>
<feature type="domain" description="GH18" evidence="11">
    <location>
        <begin position="40"/>
        <end position="330"/>
    </location>
</feature>
<evidence type="ECO:0000313" key="13">
    <source>
        <dbReference type="Proteomes" id="UP000221011"/>
    </source>
</evidence>
<evidence type="ECO:0000256" key="3">
    <source>
        <dbReference type="ARBA" id="ARBA00022669"/>
    </source>
</evidence>
<dbReference type="FunFam" id="3.20.20.80:FF:000118">
    <property type="entry name" value="Probable bifunctional chitinase/lysozyme"/>
    <property type="match status" value="1"/>
</dbReference>
<dbReference type="PANTHER" id="PTHR42976">
    <property type="entry name" value="BIFUNCTIONAL CHITINASE/LYSOZYME-RELATED"/>
    <property type="match status" value="1"/>
</dbReference>
<keyword evidence="7" id="KW-0119">Carbohydrate metabolism</keyword>
<feature type="chain" id="PRO_5013262454" description="chitinase" evidence="10">
    <location>
        <begin position="34"/>
        <end position="507"/>
    </location>
</feature>
<organism evidence="12 13">
    <name type="scientific">Streptomyces formicae</name>
    <dbReference type="NCBI Taxonomy" id="1616117"/>
    <lineage>
        <taxon>Bacteria</taxon>
        <taxon>Bacillati</taxon>
        <taxon>Actinomycetota</taxon>
        <taxon>Actinomycetes</taxon>
        <taxon>Kitasatosporales</taxon>
        <taxon>Streptomycetaceae</taxon>
        <taxon>Streptomyces</taxon>
    </lineage>
</organism>
<evidence type="ECO:0000256" key="4">
    <source>
        <dbReference type="ARBA" id="ARBA00022729"/>
    </source>
</evidence>
<accession>A0A291Q2N5</accession>
<dbReference type="InterPro" id="IPR017853">
    <property type="entry name" value="GH"/>
</dbReference>
<dbReference type="GO" id="GO:0005576">
    <property type="term" value="C:extracellular region"/>
    <property type="evidence" value="ECO:0007669"/>
    <property type="project" value="InterPro"/>
</dbReference>
<evidence type="ECO:0000313" key="12">
    <source>
        <dbReference type="EMBL" id="ATL26001.1"/>
    </source>
</evidence>
<dbReference type="InterPro" id="IPR036573">
    <property type="entry name" value="CBM_sf_5/12"/>
</dbReference>
<dbReference type="Proteomes" id="UP000221011">
    <property type="component" value="Chromosome"/>
</dbReference>
<dbReference type="PROSITE" id="PS51318">
    <property type="entry name" value="TAT"/>
    <property type="match status" value="1"/>
</dbReference>
<evidence type="ECO:0000256" key="5">
    <source>
        <dbReference type="ARBA" id="ARBA00022801"/>
    </source>
</evidence>
<dbReference type="AlphaFoldDB" id="A0A291Q2N5"/>
<name>A0A291Q2N5_9ACTN</name>
<dbReference type="InterPro" id="IPR006311">
    <property type="entry name" value="TAT_signal"/>
</dbReference>
<dbReference type="GO" id="GO:0008843">
    <property type="term" value="F:endochitinase activity"/>
    <property type="evidence" value="ECO:0007669"/>
    <property type="project" value="UniProtKB-EC"/>
</dbReference>
<keyword evidence="13" id="KW-1185">Reference proteome</keyword>
<dbReference type="Pfam" id="PF02839">
    <property type="entry name" value="CBM_5_12"/>
    <property type="match status" value="1"/>
</dbReference>
<dbReference type="CDD" id="cd06543">
    <property type="entry name" value="GH18_PF-ChiA-like"/>
    <property type="match status" value="1"/>
</dbReference>
<dbReference type="FunFam" id="2.10.10.20:FF:000001">
    <property type="entry name" value="Secreted chitinase"/>
    <property type="match status" value="1"/>
</dbReference>
<keyword evidence="6" id="KW-0146">Chitin degradation</keyword>
<reference evidence="12 13" key="1">
    <citation type="submission" date="2017-08" db="EMBL/GenBank/DDBJ databases">
        <title>Complete Genome Sequence of Streptomyces formicae KY5, the formicamycin producer.</title>
        <authorList>
            <person name="Holmes N.A."/>
            <person name="Devine R."/>
            <person name="Qin Z."/>
            <person name="Seipke R.F."/>
            <person name="Wilkinson B."/>
            <person name="Hutchings M.I."/>
        </authorList>
    </citation>
    <scope>NUCLEOTIDE SEQUENCE [LARGE SCALE GENOMIC DNA]</scope>
    <source>
        <strain evidence="12 13">KY5</strain>
    </source>
</reference>
<dbReference type="EC" id="3.2.1.14" evidence="2"/>
<dbReference type="GO" id="GO:0000272">
    <property type="term" value="P:polysaccharide catabolic process"/>
    <property type="evidence" value="ECO:0007669"/>
    <property type="project" value="UniProtKB-KW"/>
</dbReference>
<dbReference type="GO" id="GO:0030246">
    <property type="term" value="F:carbohydrate binding"/>
    <property type="evidence" value="ECO:0007669"/>
    <property type="project" value="InterPro"/>
</dbReference>
<evidence type="ECO:0000256" key="8">
    <source>
        <dbReference type="ARBA" id="ARBA00023295"/>
    </source>
</evidence>
<gene>
    <name evidence="12" type="ORF">KY5_0983</name>
</gene>
<dbReference type="InterPro" id="IPR003610">
    <property type="entry name" value="CBM5/12"/>
</dbReference>
<proteinExistence type="predicted"/>
<evidence type="ECO:0000259" key="11">
    <source>
        <dbReference type="PROSITE" id="PS51910"/>
    </source>
</evidence>
<evidence type="ECO:0000256" key="1">
    <source>
        <dbReference type="ARBA" id="ARBA00000822"/>
    </source>
</evidence>
<dbReference type="RefSeq" id="WP_098241037.1">
    <property type="nucleotide sequence ID" value="NZ_CP022685.1"/>
</dbReference>
<dbReference type="PANTHER" id="PTHR42976:SF1">
    <property type="entry name" value="GH18 DOMAIN-CONTAINING PROTEIN-RELATED"/>
    <property type="match status" value="1"/>
</dbReference>
<dbReference type="GO" id="GO:0008061">
    <property type="term" value="F:chitin binding"/>
    <property type="evidence" value="ECO:0007669"/>
    <property type="project" value="UniProtKB-KW"/>
</dbReference>
<dbReference type="SUPFAM" id="SSF51445">
    <property type="entry name" value="(Trans)glycosidases"/>
    <property type="match status" value="1"/>
</dbReference>
<dbReference type="GO" id="GO:0006032">
    <property type="term" value="P:chitin catabolic process"/>
    <property type="evidence" value="ECO:0007669"/>
    <property type="project" value="UniProtKB-KW"/>
</dbReference>
<evidence type="ECO:0000256" key="6">
    <source>
        <dbReference type="ARBA" id="ARBA00023024"/>
    </source>
</evidence>
<dbReference type="SUPFAM" id="SSF51055">
    <property type="entry name" value="Carbohydrate binding domain"/>
    <property type="match status" value="1"/>
</dbReference>
<dbReference type="CDD" id="cd12215">
    <property type="entry name" value="ChiC_BD"/>
    <property type="match status" value="1"/>
</dbReference>
<dbReference type="KEGG" id="sfk:KY5_0983"/>
<keyword evidence="3" id="KW-0147">Chitin-binding</keyword>
<keyword evidence="8" id="KW-0326">Glycosidase</keyword>
<dbReference type="Gene3D" id="3.20.20.80">
    <property type="entry name" value="Glycosidases"/>
    <property type="match status" value="1"/>
</dbReference>
<dbReference type="SMART" id="SM00495">
    <property type="entry name" value="ChtBD3"/>
    <property type="match status" value="1"/>
</dbReference>
<feature type="signal peptide" evidence="10">
    <location>
        <begin position="1"/>
        <end position="33"/>
    </location>
</feature>
<comment type="catalytic activity">
    <reaction evidence="1">
        <text>Random endo-hydrolysis of N-acetyl-beta-D-glucosaminide (1-&gt;4)-beta-linkages in chitin and chitodextrins.</text>
        <dbReference type="EC" id="3.2.1.14"/>
    </reaction>
</comment>
<evidence type="ECO:0000256" key="7">
    <source>
        <dbReference type="ARBA" id="ARBA00023277"/>
    </source>
</evidence>
<sequence>MRRMRSLRAALTAAATAVAALGLTAISGAPAQAATPLPARVFAPYFESWTGESPAALSAQSGAKHLTMAFLQTATKGSCTAYWNGDTSLPVAQQSFGADIKTIQGRGGDVIPSFGGYTADTTGTEIADSCSDVDQIAAVYEKVITTYDIPRLDMDIEVDALDNSAGVDRRNKAIKKVQDWATANGRKLEISYTLPTTTTGLAPSGLAVLKNAVTNGARIDVVNLMTFDYYDNATHDMAQDTKTAAQGLYDQLAKLYPSKSPAQLWGMIGVTEMPGVDDFGPAETFTLANARQVYDWAVAKGINMISFWALQRDNGGCPGGGARDNCSGIEQNTWDFTHVFAPFTSGGTVPSDDFSLAVSPASATVKAGASATSTVKTSVTAGSAQTVKLTASGAPAGVTASLSPASVTAGGSSTLTLATTAAAVNGTYEITVSGASPSAAHSATFSLTITGGSGNQCTAAPWSSGTIYTGGQQVSHKGHTWKAKWWTTGEEPGTTGEWGVWQDLGAC</sequence>
<evidence type="ECO:0000256" key="2">
    <source>
        <dbReference type="ARBA" id="ARBA00012729"/>
    </source>
</evidence>
<keyword evidence="5" id="KW-0378">Hydrolase</keyword>
<dbReference type="Gene3D" id="2.10.10.20">
    <property type="entry name" value="Carbohydrate-binding module superfamily 5/12"/>
    <property type="match status" value="1"/>
</dbReference>